<sequence>MSLDRRLAIDDVPLDHPCESRDGWKPYTVSLETASQLSALPSARSVRFASRNRHGEFSTPGGKWGTAGAAIIMLVSDVSPVTGEHEGFGQTWANMAAVKALFGSRQKPVTLRMTPAVDGPSFTTMVECTGGGDEEVTPACWRSTFLLERLDPFWRDDLPIVVTEASVGALRGGSAPIADPQFMAPGQGVATRVRIRDQITGQWIRYEGDVPVGQYVRIEPADETAFIVANPHAWAGGVEDLAGVETGPGGFELQPAVDWTSTVEGVRLNARRAYL</sequence>
<proteinExistence type="predicted"/>
<dbReference type="RefSeq" id="WP_159543098.1">
    <property type="nucleotide sequence ID" value="NZ_CP047156.1"/>
</dbReference>
<dbReference type="AlphaFoldDB" id="A0A7L4YKY0"/>
<reference evidence="1 2" key="1">
    <citation type="journal article" date="2018" name="Int. J. Syst. Evol. Microbiol.">
        <title>Epidermidibacterium keratini gen. nov., sp. nov., a member of the family Sporichthyaceae, isolated from keratin epidermis.</title>
        <authorList>
            <person name="Lee D.G."/>
            <person name="Trujillo M.E."/>
            <person name="Kang S."/>
            <person name="Nam J.J."/>
            <person name="Kim Y.J."/>
        </authorList>
    </citation>
    <scope>NUCLEOTIDE SEQUENCE [LARGE SCALE GENOMIC DNA]</scope>
    <source>
        <strain evidence="1 2">EPI-7</strain>
    </source>
</reference>
<keyword evidence="2" id="KW-1185">Reference proteome</keyword>
<evidence type="ECO:0000313" key="1">
    <source>
        <dbReference type="EMBL" id="QHB99488.1"/>
    </source>
</evidence>
<name>A0A7L4YKY0_9ACTN</name>
<organism evidence="1 2">
    <name type="scientific">Epidermidibacterium keratini</name>
    <dbReference type="NCBI Taxonomy" id="1891644"/>
    <lineage>
        <taxon>Bacteria</taxon>
        <taxon>Bacillati</taxon>
        <taxon>Actinomycetota</taxon>
        <taxon>Actinomycetes</taxon>
        <taxon>Sporichthyales</taxon>
        <taxon>Sporichthyaceae</taxon>
        <taxon>Epidermidibacterium</taxon>
    </lineage>
</organism>
<protein>
    <recommendedName>
        <fullName evidence="3">Phage tail family protein</fullName>
    </recommendedName>
</protein>
<accession>A0A7L4YKY0</accession>
<dbReference type="EMBL" id="CP047156">
    <property type="protein sequence ID" value="QHB99488.1"/>
    <property type="molecule type" value="Genomic_DNA"/>
</dbReference>
<dbReference type="KEGG" id="eke:EK0264_03770"/>
<dbReference type="InParanoid" id="A0A7L4YKY0"/>
<evidence type="ECO:0000313" key="2">
    <source>
        <dbReference type="Proteomes" id="UP000463857"/>
    </source>
</evidence>
<gene>
    <name evidence="1" type="ORF">EK0264_03770</name>
</gene>
<evidence type="ECO:0008006" key="3">
    <source>
        <dbReference type="Google" id="ProtNLM"/>
    </source>
</evidence>
<dbReference type="Proteomes" id="UP000463857">
    <property type="component" value="Chromosome"/>
</dbReference>